<name>A0A139XBH6_9CYAN</name>
<dbReference type="STRING" id="128403.WA1_18825"/>
<evidence type="ECO:0000313" key="2">
    <source>
        <dbReference type="Proteomes" id="UP000076925"/>
    </source>
</evidence>
<dbReference type="EMBL" id="ANNX02000020">
    <property type="protein sequence ID" value="KYC42057.1"/>
    <property type="molecule type" value="Genomic_DNA"/>
</dbReference>
<dbReference type="Proteomes" id="UP000076925">
    <property type="component" value="Unassembled WGS sequence"/>
</dbReference>
<dbReference type="InterPro" id="IPR009078">
    <property type="entry name" value="Ferritin-like_SF"/>
</dbReference>
<dbReference type="SUPFAM" id="SSF47240">
    <property type="entry name" value="Ferritin-like"/>
    <property type="match status" value="1"/>
</dbReference>
<dbReference type="AlphaFoldDB" id="A0A139XBH6"/>
<sequence length="241" mass="28127">MRTLIKLIIYIGDRKEERFLRLLAKLEFGVAIFCEKLSRMAHEEGYYNLSKMLAEHAKQEEKHGRMLSSLVDGCDRISLNGQTGHWFHLKRSNGQDILKTRNNRDSKAEVATLSWDSVAYPGERIEGEYEALDGISQRYFSLRLLFGGHKPADFSWADRLAFMHCLELRTKEFYEMLSTQSKLETLRAISSQIAIDEKEHGDYLKYALTSFSELPASHIEKWQFRLYCSLWGLLVDGWRYL</sequence>
<keyword evidence="2" id="KW-1185">Reference proteome</keyword>
<dbReference type="OrthoDB" id="486007at2"/>
<reference evidence="1 2" key="1">
    <citation type="journal article" date="2013" name="Genome Biol. Evol.">
        <title>Genomes of Stigonematalean cyanobacteria (subsection V) and the evolution of oxygenic photosynthesis from prokaryotes to plastids.</title>
        <authorList>
            <person name="Dagan T."/>
            <person name="Roettger M."/>
            <person name="Stucken K."/>
            <person name="Landan G."/>
            <person name="Koch R."/>
            <person name="Major P."/>
            <person name="Gould S.B."/>
            <person name="Goremykin V.V."/>
            <person name="Rippka R."/>
            <person name="Tandeau de Marsac N."/>
            <person name="Gugger M."/>
            <person name="Lockhart P.J."/>
            <person name="Allen J.F."/>
            <person name="Brune I."/>
            <person name="Maus I."/>
            <person name="Puhler A."/>
            <person name="Martin W.F."/>
        </authorList>
    </citation>
    <scope>NUCLEOTIDE SEQUENCE [LARGE SCALE GENOMIC DNA]</scope>
    <source>
        <strain evidence="1 2">PCC 7110</strain>
    </source>
</reference>
<evidence type="ECO:0000313" key="1">
    <source>
        <dbReference type="EMBL" id="KYC42057.1"/>
    </source>
</evidence>
<proteinExistence type="predicted"/>
<accession>A0A139XBH6</accession>
<evidence type="ECO:0008006" key="3">
    <source>
        <dbReference type="Google" id="ProtNLM"/>
    </source>
</evidence>
<protein>
    <recommendedName>
        <fullName evidence="3">Rubrerythrin family protein</fullName>
    </recommendedName>
</protein>
<gene>
    <name evidence="1" type="ORF">WA1_18825</name>
</gene>
<comment type="caution">
    <text evidence="1">The sequence shown here is derived from an EMBL/GenBank/DDBJ whole genome shotgun (WGS) entry which is preliminary data.</text>
</comment>
<organism evidence="1 2">
    <name type="scientific">Scytonema hofmannii PCC 7110</name>
    <dbReference type="NCBI Taxonomy" id="128403"/>
    <lineage>
        <taxon>Bacteria</taxon>
        <taxon>Bacillati</taxon>
        <taxon>Cyanobacteriota</taxon>
        <taxon>Cyanophyceae</taxon>
        <taxon>Nostocales</taxon>
        <taxon>Scytonemataceae</taxon>
        <taxon>Scytonema</taxon>
    </lineage>
</organism>
<dbReference type="RefSeq" id="WP_017742026.1">
    <property type="nucleotide sequence ID" value="NZ_KQ976354.1"/>
</dbReference>